<dbReference type="PANTHER" id="PTHR22946">
    <property type="entry name" value="DIENELACTONE HYDROLASE DOMAIN-CONTAINING PROTEIN-RELATED"/>
    <property type="match status" value="1"/>
</dbReference>
<dbReference type="VEuPathDB" id="FungiDB:Z518_05676"/>
<dbReference type="OrthoDB" id="249703at2759"/>
<proteinExistence type="inferred from homology"/>
<dbReference type="PANTHER" id="PTHR22946:SF12">
    <property type="entry name" value="CONIDIAL PIGMENT BIOSYNTHESIS PROTEIN AYG1 (AFU_ORTHOLOGUE AFUA_2G17550)"/>
    <property type="match status" value="1"/>
</dbReference>
<dbReference type="HOGENOM" id="CLU_034451_3_0_1"/>
<reference evidence="3 4" key="1">
    <citation type="submission" date="2015-01" db="EMBL/GenBank/DDBJ databases">
        <title>The Genome Sequence of Rhinocladiella mackenzie CBS 650.93.</title>
        <authorList>
            <consortium name="The Broad Institute Genomics Platform"/>
            <person name="Cuomo C."/>
            <person name="de Hoog S."/>
            <person name="Gorbushina A."/>
            <person name="Stielow B."/>
            <person name="Teixiera M."/>
            <person name="Abouelleil A."/>
            <person name="Chapman S.B."/>
            <person name="Priest M."/>
            <person name="Young S.K."/>
            <person name="Wortman J."/>
            <person name="Nusbaum C."/>
            <person name="Birren B."/>
        </authorList>
    </citation>
    <scope>NUCLEOTIDE SEQUENCE [LARGE SCALE GENOMIC DNA]</scope>
    <source>
        <strain evidence="3 4">CBS 650.93</strain>
    </source>
</reference>
<dbReference type="Pfam" id="PF12697">
    <property type="entry name" value="Abhydrolase_6"/>
    <property type="match status" value="1"/>
</dbReference>
<evidence type="ECO:0000313" key="4">
    <source>
        <dbReference type="Proteomes" id="UP000053617"/>
    </source>
</evidence>
<protein>
    <submittedName>
        <fullName evidence="3">Rhinocladiella mackenziei CBS 650.93 unplaced genomic scaffold supercont1.4, whole genome shotgun sequence</fullName>
    </submittedName>
</protein>
<gene>
    <name evidence="3" type="ORF">Z518_05676</name>
</gene>
<evidence type="ECO:0000313" key="3">
    <source>
        <dbReference type="EMBL" id="KIX04805.1"/>
    </source>
</evidence>
<dbReference type="Gene3D" id="3.40.50.1820">
    <property type="entry name" value="alpha/beta hydrolase"/>
    <property type="match status" value="1"/>
</dbReference>
<dbReference type="AlphaFoldDB" id="A0A0D2J6V6"/>
<name>A0A0D2J6V6_9EURO</name>
<evidence type="ECO:0000256" key="1">
    <source>
        <dbReference type="ARBA" id="ARBA00038115"/>
    </source>
</evidence>
<dbReference type="GeneID" id="25293747"/>
<feature type="domain" description="AB hydrolase-1" evidence="2">
    <location>
        <begin position="141"/>
        <end position="237"/>
    </location>
</feature>
<dbReference type="STRING" id="1442369.A0A0D2J6V6"/>
<organism evidence="3 4">
    <name type="scientific">Rhinocladiella mackenziei CBS 650.93</name>
    <dbReference type="NCBI Taxonomy" id="1442369"/>
    <lineage>
        <taxon>Eukaryota</taxon>
        <taxon>Fungi</taxon>
        <taxon>Dikarya</taxon>
        <taxon>Ascomycota</taxon>
        <taxon>Pezizomycotina</taxon>
        <taxon>Eurotiomycetes</taxon>
        <taxon>Chaetothyriomycetidae</taxon>
        <taxon>Chaetothyriales</taxon>
        <taxon>Herpotrichiellaceae</taxon>
        <taxon>Rhinocladiella</taxon>
    </lineage>
</organism>
<dbReference type="SUPFAM" id="SSF53474">
    <property type="entry name" value="alpha/beta-Hydrolases"/>
    <property type="match status" value="1"/>
</dbReference>
<dbReference type="InterPro" id="IPR029058">
    <property type="entry name" value="AB_hydrolase_fold"/>
</dbReference>
<dbReference type="InterPro" id="IPR000073">
    <property type="entry name" value="AB_hydrolase_1"/>
</dbReference>
<dbReference type="RefSeq" id="XP_013271941.1">
    <property type="nucleotide sequence ID" value="XM_013416487.1"/>
</dbReference>
<keyword evidence="4" id="KW-1185">Reference proteome</keyword>
<dbReference type="Gene3D" id="1.20.1440.110">
    <property type="entry name" value="acylaminoacyl peptidase"/>
    <property type="match status" value="1"/>
</dbReference>
<accession>A0A0D2J6V6</accession>
<comment type="similarity">
    <text evidence="1">Belongs to the AB hydrolase superfamily. FUS2 hydrolase family.</text>
</comment>
<dbReference type="Proteomes" id="UP000053617">
    <property type="component" value="Unassembled WGS sequence"/>
</dbReference>
<sequence length="279" mass="31231">MVQLNPDRNFHFELLRVLASARGSGADIAEILNISDQIEPGNFESWYENFNDLATWILSTLDPKHDYDKATLRDAYLRNHHCVGAMDSLFDKATAMMDPSPERRSLKADGFEVPVIFFRASPTSEPRPVLIIGNGLDGSMEEMFHFHGLQALEIGYHVVLYEGPGQCTVRRQQNLGFIHDWERVVTPVIDYLCSLAIVDQKRIGLLGNSLGGYLAARAAAFERRIAATILIDDLFDVYAQLSDLLPTEGGGACGSRERETVQRISGEANEQIHQYEMVD</sequence>
<evidence type="ECO:0000259" key="2">
    <source>
        <dbReference type="Pfam" id="PF12697"/>
    </source>
</evidence>
<dbReference type="EMBL" id="KN847478">
    <property type="protein sequence ID" value="KIX04805.1"/>
    <property type="molecule type" value="Genomic_DNA"/>
</dbReference>
<dbReference type="InterPro" id="IPR050261">
    <property type="entry name" value="FrsA_esterase"/>
</dbReference>